<organism evidence="6 7">
    <name type="scientific">Demequina capsici</name>
    <dbReference type="NCBI Taxonomy" id="3075620"/>
    <lineage>
        <taxon>Bacteria</taxon>
        <taxon>Bacillati</taxon>
        <taxon>Actinomycetota</taxon>
        <taxon>Actinomycetes</taxon>
        <taxon>Micrococcales</taxon>
        <taxon>Demequinaceae</taxon>
        <taxon>Demequina</taxon>
    </lineage>
</organism>
<feature type="region of interest" description="Disordered" evidence="4">
    <location>
        <begin position="1"/>
        <end position="20"/>
    </location>
</feature>
<dbReference type="InterPro" id="IPR001216">
    <property type="entry name" value="P-phosphate_BS"/>
</dbReference>
<gene>
    <name evidence="6" type="ORF">RN606_08850</name>
</gene>
<dbReference type="PANTHER" id="PTHR10314">
    <property type="entry name" value="CYSTATHIONINE BETA-SYNTHASE"/>
    <property type="match status" value="1"/>
</dbReference>
<dbReference type="Proteomes" id="UP001304125">
    <property type="component" value="Chromosome"/>
</dbReference>
<dbReference type="SUPFAM" id="SSF53686">
    <property type="entry name" value="Tryptophan synthase beta subunit-like PLP-dependent enzymes"/>
    <property type="match status" value="1"/>
</dbReference>
<feature type="compositionally biased region" description="Basic and acidic residues" evidence="4">
    <location>
        <begin position="1"/>
        <end position="12"/>
    </location>
</feature>
<dbReference type="Gene3D" id="3.40.50.1100">
    <property type="match status" value="2"/>
</dbReference>
<dbReference type="GO" id="GO:0016765">
    <property type="term" value="F:transferase activity, transferring alkyl or aryl (other than methyl) groups"/>
    <property type="evidence" value="ECO:0007669"/>
    <property type="project" value="UniProtKB-ARBA"/>
</dbReference>
<protein>
    <submittedName>
        <fullName evidence="6">Pyridoxal-phosphate dependent enzyme</fullName>
    </submittedName>
</protein>
<feature type="domain" description="Tryptophan synthase beta chain-like PALP" evidence="5">
    <location>
        <begin position="24"/>
        <end position="298"/>
    </location>
</feature>
<dbReference type="PROSITE" id="PS00901">
    <property type="entry name" value="CYS_SYNTHASE"/>
    <property type="match status" value="1"/>
</dbReference>
<dbReference type="InterPro" id="IPR001926">
    <property type="entry name" value="TrpB-like_PALP"/>
</dbReference>
<dbReference type="Pfam" id="PF00291">
    <property type="entry name" value="PALP"/>
    <property type="match status" value="1"/>
</dbReference>
<dbReference type="FunFam" id="3.40.50.1100:FF:000003">
    <property type="entry name" value="Cystathionine beta-synthase"/>
    <property type="match status" value="1"/>
</dbReference>
<keyword evidence="3" id="KW-0663">Pyridoxal phosphate</keyword>
<dbReference type="AlphaFoldDB" id="A0AA96J6M0"/>
<keyword evidence="7" id="KW-1185">Reference proteome</keyword>
<accession>A0AA96J6M0</accession>
<evidence type="ECO:0000259" key="5">
    <source>
        <dbReference type="Pfam" id="PF00291"/>
    </source>
</evidence>
<dbReference type="InterPro" id="IPR036052">
    <property type="entry name" value="TrpB-like_PALP_sf"/>
</dbReference>
<dbReference type="GO" id="GO:0006535">
    <property type="term" value="P:cysteine biosynthetic process from serine"/>
    <property type="evidence" value="ECO:0007669"/>
    <property type="project" value="InterPro"/>
</dbReference>
<evidence type="ECO:0000313" key="7">
    <source>
        <dbReference type="Proteomes" id="UP001304125"/>
    </source>
</evidence>
<evidence type="ECO:0000256" key="3">
    <source>
        <dbReference type="ARBA" id="ARBA00022898"/>
    </source>
</evidence>
<dbReference type="EMBL" id="CP134879">
    <property type="protein sequence ID" value="WNM23475.1"/>
    <property type="molecule type" value="Genomic_DNA"/>
</dbReference>
<evidence type="ECO:0000313" key="6">
    <source>
        <dbReference type="EMBL" id="WNM23475.1"/>
    </source>
</evidence>
<dbReference type="InterPro" id="IPR050214">
    <property type="entry name" value="Cys_Synth/Cystath_Beta-Synth"/>
</dbReference>
<evidence type="ECO:0000256" key="1">
    <source>
        <dbReference type="ARBA" id="ARBA00001933"/>
    </source>
</evidence>
<sequence>MNDARGGKEGRPADAPGAFPTLADAVGGTPIVRLHRLAPPGSTVLAKLEGNNPAGSVKDRPAFSMIAAAERDGLIAPGDLIVEATSGNTGIALAAAAAVLGYRFVLVIPEGSSQERLDTMRAYGADVVETPREQGMEHARDVAAQIERERGAVRLDQFSNPANPAAHEHATAHEIWDQTRGLVTHVVCTMGTTGTVTGVSRGLASIAPHVQVYGVQPAPGASIPGIRAWPQEYLPSIFDATHLAGVREVAGERAIETARALARNEGLLLGLSAGGAAAVAIDLAAENPGSVVLFVAPDRGDRYLSTGVFG</sequence>
<name>A0AA96J6M0_9MICO</name>
<proteinExistence type="inferred from homology"/>
<comment type="similarity">
    <text evidence="2">Belongs to the cysteine synthase/cystathionine beta-synthase family.</text>
</comment>
<dbReference type="RefSeq" id="WP_313496406.1">
    <property type="nucleotide sequence ID" value="NZ_CP134879.1"/>
</dbReference>
<reference evidence="6 7" key="1">
    <citation type="submission" date="2023-09" db="EMBL/GenBank/DDBJ databases">
        <title>Demequina sp. a novel bacteria isolated from Capsicum annuum.</title>
        <authorList>
            <person name="Humaira Z."/>
            <person name="Lee J."/>
            <person name="Cho D."/>
        </authorList>
    </citation>
    <scope>NUCLEOTIDE SEQUENCE [LARGE SCALE GENOMIC DNA]</scope>
    <source>
        <strain evidence="6 7">OYTSA14</strain>
    </source>
</reference>
<comment type="cofactor">
    <cofactor evidence="1">
        <name>pyridoxal 5'-phosphate</name>
        <dbReference type="ChEBI" id="CHEBI:597326"/>
    </cofactor>
</comment>
<evidence type="ECO:0000256" key="4">
    <source>
        <dbReference type="SAM" id="MobiDB-lite"/>
    </source>
</evidence>
<evidence type="ECO:0000256" key="2">
    <source>
        <dbReference type="ARBA" id="ARBA00007103"/>
    </source>
</evidence>
<dbReference type="CDD" id="cd01561">
    <property type="entry name" value="CBS_like"/>
    <property type="match status" value="1"/>
</dbReference>